<feature type="region of interest" description="Disordered" evidence="1">
    <location>
        <begin position="30"/>
        <end position="49"/>
    </location>
</feature>
<dbReference type="Proteomes" id="UP000016600">
    <property type="component" value="Unassembled WGS sequence"/>
</dbReference>
<sequence length="300" mass="33541">MKKKYLIKAACLFSVAMLMGCAQEEDNSKTEKKGRASFTTQESSSSTRTTGIYSGSGINFYWTEKDYVIWLIKSNGDLMKSSSSSVRTRTAKATFYFDDYNYELNEDSYKLRYVGNGYSDYITSSNKVTIKDVQIQDKPNDAEHIGTDGDCGTATATYVGENEDGRRHYSFRLQHQATYLTFMPYSTSSSNMKLTEIIVQADQPIAGTYNFDDNGLKTDNPTSPSNTITLKLQESQFPIPDKPSPDKNAAIMVLAPGYYSSLKVTYKLKNSNGSIETQYRTYSGLTLKAGKNKPVKYNLA</sequence>
<feature type="chain" id="PRO_5004631076" evidence="2">
    <location>
        <begin position="25"/>
        <end position="300"/>
    </location>
</feature>
<comment type="caution">
    <text evidence="3">The sequence shown here is derived from an EMBL/GenBank/DDBJ whole genome shotgun (WGS) entry which is preliminary data.</text>
</comment>
<proteinExistence type="predicted"/>
<feature type="signal peptide" evidence="2">
    <location>
        <begin position="1"/>
        <end position="24"/>
    </location>
</feature>
<protein>
    <submittedName>
        <fullName evidence="3">Putative lipoprotein</fullName>
    </submittedName>
</protein>
<reference evidence="3 4" key="1">
    <citation type="submission" date="2013-08" db="EMBL/GenBank/DDBJ databases">
        <authorList>
            <person name="Durkin A.S."/>
            <person name="Haft D.R."/>
            <person name="McCorrison J."/>
            <person name="Torralba M."/>
            <person name="Gillis M."/>
            <person name="Haft D.H."/>
            <person name="Methe B."/>
            <person name="Sutton G."/>
            <person name="Nelson K.E."/>
        </authorList>
    </citation>
    <scope>NUCLEOTIDE SEQUENCE [LARGE SCALE GENOMIC DNA]</scope>
    <source>
        <strain evidence="3 4">F0068</strain>
    </source>
</reference>
<name>U2KT67_9BACT</name>
<feature type="compositionally biased region" description="Low complexity" evidence="1">
    <location>
        <begin position="37"/>
        <end position="49"/>
    </location>
</feature>
<evidence type="ECO:0000256" key="1">
    <source>
        <dbReference type="SAM" id="MobiDB-lite"/>
    </source>
</evidence>
<keyword evidence="3" id="KW-0449">Lipoprotein</keyword>
<dbReference type="AlphaFoldDB" id="U2KT67"/>
<evidence type="ECO:0000256" key="2">
    <source>
        <dbReference type="SAM" id="SignalP"/>
    </source>
</evidence>
<organism evidence="3 4">
    <name type="scientific">Hoylesella pleuritidis F0068</name>
    <dbReference type="NCBI Taxonomy" id="1081904"/>
    <lineage>
        <taxon>Bacteria</taxon>
        <taxon>Pseudomonadati</taxon>
        <taxon>Bacteroidota</taxon>
        <taxon>Bacteroidia</taxon>
        <taxon>Bacteroidales</taxon>
        <taxon>Prevotellaceae</taxon>
        <taxon>Hoylesella</taxon>
    </lineage>
</organism>
<accession>U2KT67</accession>
<dbReference type="PROSITE" id="PS51257">
    <property type="entry name" value="PROKAR_LIPOPROTEIN"/>
    <property type="match status" value="1"/>
</dbReference>
<dbReference type="RefSeq" id="WP_021583792.1">
    <property type="nucleotide sequence ID" value="NZ_AWET01000024.1"/>
</dbReference>
<evidence type="ECO:0000313" key="4">
    <source>
        <dbReference type="Proteomes" id="UP000016600"/>
    </source>
</evidence>
<keyword evidence="2" id="KW-0732">Signal</keyword>
<dbReference type="PATRIC" id="fig|1081904.3.peg.1129"/>
<gene>
    <name evidence="3" type="ORF">HMPREF1218_1476</name>
</gene>
<dbReference type="EMBL" id="AWET01000024">
    <property type="protein sequence ID" value="ERK01662.1"/>
    <property type="molecule type" value="Genomic_DNA"/>
</dbReference>
<evidence type="ECO:0000313" key="3">
    <source>
        <dbReference type="EMBL" id="ERK01662.1"/>
    </source>
</evidence>
<keyword evidence="4" id="KW-1185">Reference proteome</keyword>